<sequence>MKSRRALVEVADETQQVLPSILQNLLSLEPAKYERLEYEILPALQAASCPRRTPSGKATIRVVQEDSLNAAIELANTHGSESGRVVVLSNANPTIPGGPWLMGVLAQEEEICYRSSLSLSLHKDLYPWTETQGIYSPDVVIIRDDHSSGHNLLIPDIEPKNLPIVSVISLAAPTNVKIDSEKMVLTDGVQSVTVERAVYGRQEDRNTMKMKMRLCLRTAASHGHGLLVLGAFGCGAFGNPKDDVATCWLEVLREEEFQGGWWEEIWFAVFDPRGEGNFEVFEVVLHGAQV</sequence>
<dbReference type="PANTHER" id="PTHR35596">
    <property type="entry name" value="DUF2263 DOMAIN-CONTAINING PROTEIN"/>
    <property type="match status" value="1"/>
</dbReference>
<dbReference type="NCBIfam" id="TIGR02452">
    <property type="entry name" value="TIGR02452 family protein"/>
    <property type="match status" value="1"/>
</dbReference>
<proteinExistence type="predicted"/>
<dbReference type="OrthoDB" id="9985428at2759"/>
<dbReference type="Pfam" id="PF10021">
    <property type="entry name" value="PARG_cat_microb"/>
    <property type="match status" value="1"/>
</dbReference>
<evidence type="ECO:0000313" key="2">
    <source>
        <dbReference type="EMBL" id="RFU74281.1"/>
    </source>
</evidence>
<dbReference type="Gene3D" id="3.40.220.10">
    <property type="entry name" value="Leucine Aminopeptidase, subunit E, domain 1"/>
    <property type="match status" value="1"/>
</dbReference>
<comment type="caution">
    <text evidence="2">The sequence shown here is derived from an EMBL/GenBank/DDBJ whole genome shotgun (WGS) entry which is preliminary data.</text>
</comment>
<organism evidence="2 3">
    <name type="scientific">Trichoderma arundinaceum</name>
    <dbReference type="NCBI Taxonomy" id="490622"/>
    <lineage>
        <taxon>Eukaryota</taxon>
        <taxon>Fungi</taxon>
        <taxon>Dikarya</taxon>
        <taxon>Ascomycota</taxon>
        <taxon>Pezizomycotina</taxon>
        <taxon>Sordariomycetes</taxon>
        <taxon>Hypocreomycetidae</taxon>
        <taxon>Hypocreales</taxon>
        <taxon>Hypocreaceae</taxon>
        <taxon>Trichoderma</taxon>
    </lineage>
</organism>
<dbReference type="Proteomes" id="UP000266272">
    <property type="component" value="Unassembled WGS sequence"/>
</dbReference>
<dbReference type="InterPro" id="IPR043472">
    <property type="entry name" value="Macro_dom-like"/>
</dbReference>
<evidence type="ECO:0000259" key="1">
    <source>
        <dbReference type="Pfam" id="PF10021"/>
    </source>
</evidence>
<dbReference type="SUPFAM" id="SSF52949">
    <property type="entry name" value="Macro domain-like"/>
    <property type="match status" value="1"/>
</dbReference>
<dbReference type="PANTHER" id="PTHR35596:SF1">
    <property type="entry name" value="MICROBIAL-TYPE PARG CATALYTIC DOMAIN-CONTAINING PROTEIN"/>
    <property type="match status" value="1"/>
</dbReference>
<name>A0A395NEI1_TRIAR</name>
<reference evidence="2 3" key="1">
    <citation type="journal article" date="2018" name="PLoS Pathog.">
        <title>Evolution of structural diversity of trichothecenes, a family of toxins produced by plant pathogenic and entomopathogenic fungi.</title>
        <authorList>
            <person name="Proctor R.H."/>
            <person name="McCormick S.P."/>
            <person name="Kim H.S."/>
            <person name="Cardoza R.E."/>
            <person name="Stanley A.M."/>
            <person name="Lindo L."/>
            <person name="Kelly A."/>
            <person name="Brown D.W."/>
            <person name="Lee T."/>
            <person name="Vaughan M.M."/>
            <person name="Alexander N.J."/>
            <person name="Busman M."/>
            <person name="Gutierrez S."/>
        </authorList>
    </citation>
    <scope>NUCLEOTIDE SEQUENCE [LARGE SCALE GENOMIC DNA]</scope>
    <source>
        <strain evidence="2 3">IBT 40837</strain>
    </source>
</reference>
<dbReference type="AlphaFoldDB" id="A0A395NEI1"/>
<feature type="domain" description="Microbial-type PARG catalytic" evidence="1">
    <location>
        <begin position="48"/>
        <end position="144"/>
    </location>
</feature>
<dbReference type="InterPro" id="IPR019261">
    <property type="entry name" value="PARG_cat_microbial"/>
</dbReference>
<protein>
    <submittedName>
        <fullName evidence="2">Mitochondrial chaperone bcs1</fullName>
    </submittedName>
</protein>
<accession>A0A395NEI1</accession>
<keyword evidence="3" id="KW-1185">Reference proteome</keyword>
<dbReference type="InterPro" id="IPR012664">
    <property type="entry name" value="CHP02452"/>
</dbReference>
<evidence type="ECO:0000313" key="3">
    <source>
        <dbReference type="Proteomes" id="UP000266272"/>
    </source>
</evidence>
<dbReference type="STRING" id="490622.A0A395NEI1"/>
<gene>
    <name evidence="2" type="ORF">TARUN_7908</name>
</gene>
<dbReference type="EMBL" id="PXOA01000550">
    <property type="protein sequence ID" value="RFU74281.1"/>
    <property type="molecule type" value="Genomic_DNA"/>
</dbReference>